<organism evidence="1 2">
    <name type="scientific">Macrosiphum euphorbiae</name>
    <name type="common">potato aphid</name>
    <dbReference type="NCBI Taxonomy" id="13131"/>
    <lineage>
        <taxon>Eukaryota</taxon>
        <taxon>Metazoa</taxon>
        <taxon>Ecdysozoa</taxon>
        <taxon>Arthropoda</taxon>
        <taxon>Hexapoda</taxon>
        <taxon>Insecta</taxon>
        <taxon>Pterygota</taxon>
        <taxon>Neoptera</taxon>
        <taxon>Paraneoptera</taxon>
        <taxon>Hemiptera</taxon>
        <taxon>Sternorrhyncha</taxon>
        <taxon>Aphidomorpha</taxon>
        <taxon>Aphidoidea</taxon>
        <taxon>Aphididae</taxon>
        <taxon>Macrosiphini</taxon>
        <taxon>Macrosiphum</taxon>
    </lineage>
</organism>
<accession>A0AAV0X6E9</accession>
<protein>
    <submittedName>
        <fullName evidence="1">Uncharacterized protein</fullName>
    </submittedName>
</protein>
<gene>
    <name evidence="1" type="ORF">MEUPH1_LOCUS18927</name>
</gene>
<sequence length="98" mass="10501">MATIKVVVPGKNNKATSSVKGTANNATAKTSIGGTAVAQVVIISNVEKVTENQTNGNQSMKKQNHKNRKLLIKPVSRKCRDGYIITSSGDCKPIFQDE</sequence>
<proteinExistence type="predicted"/>
<reference evidence="1 2" key="1">
    <citation type="submission" date="2023-01" db="EMBL/GenBank/DDBJ databases">
        <authorList>
            <person name="Whitehead M."/>
        </authorList>
    </citation>
    <scope>NUCLEOTIDE SEQUENCE [LARGE SCALE GENOMIC DNA]</scope>
</reference>
<comment type="caution">
    <text evidence="1">The sequence shown here is derived from an EMBL/GenBank/DDBJ whole genome shotgun (WGS) entry which is preliminary data.</text>
</comment>
<dbReference type="EMBL" id="CARXXK010000003">
    <property type="protein sequence ID" value="CAI6364054.1"/>
    <property type="molecule type" value="Genomic_DNA"/>
</dbReference>
<dbReference type="Proteomes" id="UP001160148">
    <property type="component" value="Unassembled WGS sequence"/>
</dbReference>
<dbReference type="AlphaFoldDB" id="A0AAV0X6E9"/>
<name>A0AAV0X6E9_9HEMI</name>
<keyword evidence="2" id="KW-1185">Reference proteome</keyword>
<evidence type="ECO:0000313" key="2">
    <source>
        <dbReference type="Proteomes" id="UP001160148"/>
    </source>
</evidence>
<evidence type="ECO:0000313" key="1">
    <source>
        <dbReference type="EMBL" id="CAI6364054.1"/>
    </source>
</evidence>